<feature type="transmembrane region" description="Helical" evidence="7">
    <location>
        <begin position="447"/>
        <end position="467"/>
    </location>
</feature>
<name>A0A6B0Z193_9CHLR</name>
<dbReference type="Pfam" id="PF07690">
    <property type="entry name" value="MFS_1"/>
    <property type="match status" value="1"/>
</dbReference>
<feature type="transmembrane region" description="Helical" evidence="7">
    <location>
        <begin position="204"/>
        <end position="225"/>
    </location>
</feature>
<dbReference type="NCBIfam" id="TIGR00711">
    <property type="entry name" value="efflux_EmrB"/>
    <property type="match status" value="1"/>
</dbReference>
<evidence type="ECO:0000256" key="1">
    <source>
        <dbReference type="ARBA" id="ARBA00004651"/>
    </source>
</evidence>
<dbReference type="GO" id="GO:0022857">
    <property type="term" value="F:transmembrane transporter activity"/>
    <property type="evidence" value="ECO:0007669"/>
    <property type="project" value="InterPro"/>
</dbReference>
<reference evidence="9" key="1">
    <citation type="submission" date="2019-09" db="EMBL/GenBank/DDBJ databases">
        <title>Characterisation of the sponge microbiome using genome-centric metagenomics.</title>
        <authorList>
            <person name="Engelberts J.P."/>
            <person name="Robbins S.J."/>
            <person name="De Goeij J.M."/>
            <person name="Aranda M."/>
            <person name="Bell S.C."/>
            <person name="Webster N.S."/>
        </authorList>
    </citation>
    <scope>NUCLEOTIDE SEQUENCE</scope>
    <source>
        <strain evidence="9">SB0664_bin_27</strain>
    </source>
</reference>
<feature type="transmembrane region" description="Helical" evidence="7">
    <location>
        <begin position="54"/>
        <end position="72"/>
    </location>
</feature>
<keyword evidence="3" id="KW-1003">Cell membrane</keyword>
<feature type="transmembrane region" description="Helical" evidence="7">
    <location>
        <begin position="272"/>
        <end position="293"/>
    </location>
</feature>
<keyword evidence="5 7" id="KW-1133">Transmembrane helix</keyword>
<dbReference type="Gene3D" id="1.20.1250.20">
    <property type="entry name" value="MFS general substrate transporter like domains"/>
    <property type="match status" value="1"/>
</dbReference>
<dbReference type="EMBL" id="VXRG01000167">
    <property type="protein sequence ID" value="MXY95652.1"/>
    <property type="molecule type" value="Genomic_DNA"/>
</dbReference>
<feature type="transmembrane region" description="Helical" evidence="7">
    <location>
        <begin position="402"/>
        <end position="427"/>
    </location>
</feature>
<evidence type="ECO:0000256" key="3">
    <source>
        <dbReference type="ARBA" id="ARBA00022475"/>
    </source>
</evidence>
<dbReference type="AlphaFoldDB" id="A0A6B0Z193"/>
<dbReference type="PANTHER" id="PTHR42718">
    <property type="entry name" value="MAJOR FACILITATOR SUPERFAMILY MULTIDRUG TRANSPORTER MFSC"/>
    <property type="match status" value="1"/>
</dbReference>
<accession>A0A6B0Z193</accession>
<dbReference type="InterPro" id="IPR004638">
    <property type="entry name" value="EmrB-like"/>
</dbReference>
<feature type="transmembrane region" description="Helical" evidence="7">
    <location>
        <begin position="335"/>
        <end position="353"/>
    </location>
</feature>
<feature type="transmembrane region" description="Helical" evidence="7">
    <location>
        <begin position="299"/>
        <end position="323"/>
    </location>
</feature>
<dbReference type="InterPro" id="IPR020846">
    <property type="entry name" value="MFS_dom"/>
</dbReference>
<feature type="domain" description="Major facilitator superfamily (MFS) profile" evidence="8">
    <location>
        <begin position="18"/>
        <end position="474"/>
    </location>
</feature>
<evidence type="ECO:0000313" key="9">
    <source>
        <dbReference type="EMBL" id="MXY95652.1"/>
    </source>
</evidence>
<dbReference type="PRINTS" id="PR01036">
    <property type="entry name" value="TCRTETB"/>
</dbReference>
<feature type="transmembrane region" description="Helical" evidence="7">
    <location>
        <begin position="172"/>
        <end position="192"/>
    </location>
</feature>
<protein>
    <submittedName>
        <fullName evidence="9">DHA2 family efflux MFS transporter permease subunit</fullName>
    </submittedName>
</protein>
<keyword evidence="6 7" id="KW-0472">Membrane</keyword>
<evidence type="ECO:0000256" key="7">
    <source>
        <dbReference type="SAM" id="Phobius"/>
    </source>
</evidence>
<dbReference type="CDD" id="cd17321">
    <property type="entry name" value="MFS_MMR_MDR_like"/>
    <property type="match status" value="1"/>
</dbReference>
<evidence type="ECO:0000256" key="4">
    <source>
        <dbReference type="ARBA" id="ARBA00022692"/>
    </source>
</evidence>
<dbReference type="PROSITE" id="PS50850">
    <property type="entry name" value="MFS"/>
    <property type="match status" value="1"/>
</dbReference>
<dbReference type="InterPro" id="IPR011701">
    <property type="entry name" value="MFS"/>
</dbReference>
<evidence type="ECO:0000259" key="8">
    <source>
        <dbReference type="PROSITE" id="PS50850"/>
    </source>
</evidence>
<dbReference type="SUPFAM" id="SSF103473">
    <property type="entry name" value="MFS general substrate transporter"/>
    <property type="match status" value="1"/>
</dbReference>
<feature type="transmembrane region" description="Helical" evidence="7">
    <location>
        <begin position="231"/>
        <end position="252"/>
    </location>
</feature>
<comment type="caution">
    <text evidence="9">The sequence shown here is derived from an EMBL/GenBank/DDBJ whole genome shotgun (WGS) entry which is preliminary data.</text>
</comment>
<feature type="transmembrane region" description="Helical" evidence="7">
    <location>
        <begin position="115"/>
        <end position="135"/>
    </location>
</feature>
<dbReference type="Gene3D" id="1.20.1720.10">
    <property type="entry name" value="Multidrug resistance protein D"/>
    <property type="match status" value="1"/>
</dbReference>
<sequence>MNRTVPNVEAARTRKWVALLALIAGILVQALNQSTIQAALPTLSQELGANFTTIQWVLLSFQITLAVVMLSVGRLADMFGKRRIFIAGNLFFGLASLLCALSPSVYFLIGFRVLQSAGAAVVTVLSMAIVAEIFPDSEKGRVLGIAAGSNSFGHFVGPILGGYLIGAYGWRIAFFILVPCAVLAALLAARYLPALSPSGTSRRFDILGATLIGATMCSLSLGLSYGQLLGFAHVYVLLLIAASAISFVAFLYAERRVAHPVLDFELFRSRPFTLHIAIAALAGIATSGVTFLLPFFMQLALGLTILQVGFVMAIVSIEIALIAPAAGYLADRLGAHRVTLIGLATLLVGFLVASTSNLDNSQLGFLLRILPMGIGIGLFMSPNSTVIMAAAPATRLGVASGLIGLTRMIGQTTGIALLGAVFASNVARSAGMPVDVTDASPLAISQAFRLQFFIVAVVIGATLLWSLKSRPEKPA</sequence>
<keyword evidence="2" id="KW-0813">Transport</keyword>
<dbReference type="GO" id="GO:0005886">
    <property type="term" value="C:plasma membrane"/>
    <property type="evidence" value="ECO:0007669"/>
    <property type="project" value="UniProtKB-SubCell"/>
</dbReference>
<feature type="transmembrane region" description="Helical" evidence="7">
    <location>
        <begin position="84"/>
        <end position="109"/>
    </location>
</feature>
<gene>
    <name evidence="9" type="ORF">F4Y42_19620</name>
</gene>
<organism evidence="9">
    <name type="scientific">Caldilineaceae bacterium SB0664_bin_27</name>
    <dbReference type="NCBI Taxonomy" id="2605260"/>
    <lineage>
        <taxon>Bacteria</taxon>
        <taxon>Bacillati</taxon>
        <taxon>Chloroflexota</taxon>
        <taxon>Caldilineae</taxon>
        <taxon>Caldilineales</taxon>
        <taxon>Caldilineaceae</taxon>
    </lineage>
</organism>
<dbReference type="InterPro" id="IPR036259">
    <property type="entry name" value="MFS_trans_sf"/>
</dbReference>
<proteinExistence type="predicted"/>
<feature type="transmembrane region" description="Helical" evidence="7">
    <location>
        <begin position="365"/>
        <end position="390"/>
    </location>
</feature>
<evidence type="ECO:0000256" key="6">
    <source>
        <dbReference type="ARBA" id="ARBA00023136"/>
    </source>
</evidence>
<keyword evidence="4 7" id="KW-0812">Transmembrane</keyword>
<dbReference type="PANTHER" id="PTHR42718:SF46">
    <property type="entry name" value="BLR6921 PROTEIN"/>
    <property type="match status" value="1"/>
</dbReference>
<feature type="transmembrane region" description="Helical" evidence="7">
    <location>
        <begin position="142"/>
        <end position="166"/>
    </location>
</feature>
<evidence type="ECO:0000256" key="5">
    <source>
        <dbReference type="ARBA" id="ARBA00022989"/>
    </source>
</evidence>
<evidence type="ECO:0000256" key="2">
    <source>
        <dbReference type="ARBA" id="ARBA00022448"/>
    </source>
</evidence>
<comment type="subcellular location">
    <subcellularLocation>
        <location evidence="1">Cell membrane</location>
        <topology evidence="1">Multi-pass membrane protein</topology>
    </subcellularLocation>
</comment>